<reference evidence="2" key="1">
    <citation type="submission" date="2023-03" db="EMBL/GenBank/DDBJ databases">
        <title>Massive genome expansion in bonnet fungi (Mycena s.s.) driven by repeated elements and novel gene families across ecological guilds.</title>
        <authorList>
            <consortium name="Lawrence Berkeley National Laboratory"/>
            <person name="Harder C.B."/>
            <person name="Miyauchi S."/>
            <person name="Viragh M."/>
            <person name="Kuo A."/>
            <person name="Thoen E."/>
            <person name="Andreopoulos B."/>
            <person name="Lu D."/>
            <person name="Skrede I."/>
            <person name="Drula E."/>
            <person name="Henrissat B."/>
            <person name="Morin E."/>
            <person name="Kohler A."/>
            <person name="Barry K."/>
            <person name="LaButti K."/>
            <person name="Morin E."/>
            <person name="Salamov A."/>
            <person name="Lipzen A."/>
            <person name="Mereny Z."/>
            <person name="Hegedus B."/>
            <person name="Baldrian P."/>
            <person name="Stursova M."/>
            <person name="Weitz H."/>
            <person name="Taylor A."/>
            <person name="Grigoriev I.V."/>
            <person name="Nagy L.G."/>
            <person name="Martin F."/>
            <person name="Kauserud H."/>
        </authorList>
    </citation>
    <scope>NUCLEOTIDE SEQUENCE</scope>
    <source>
        <strain evidence="2">CBHHK182m</strain>
    </source>
</reference>
<feature type="signal peptide" evidence="1">
    <location>
        <begin position="1"/>
        <end position="19"/>
    </location>
</feature>
<sequence>MHLLLLLHCLFRFNPEFSASLVVIDIQARGSPRPLRPAKVKRRWLEMPPKLFLPRHLTFPSWGRRISRAGATFVPQDPYLSKEYFEARNFGENQSILPLEDYRQAPGPPDQRHFFVAEQRIWNK</sequence>
<dbReference type="AlphaFoldDB" id="A0AAD7NDL2"/>
<feature type="chain" id="PRO_5042133355" evidence="1">
    <location>
        <begin position="20"/>
        <end position="124"/>
    </location>
</feature>
<dbReference type="EMBL" id="JARKIB010000048">
    <property type="protein sequence ID" value="KAJ7755802.1"/>
    <property type="molecule type" value="Genomic_DNA"/>
</dbReference>
<organism evidence="2 3">
    <name type="scientific">Mycena metata</name>
    <dbReference type="NCBI Taxonomy" id="1033252"/>
    <lineage>
        <taxon>Eukaryota</taxon>
        <taxon>Fungi</taxon>
        <taxon>Dikarya</taxon>
        <taxon>Basidiomycota</taxon>
        <taxon>Agaricomycotina</taxon>
        <taxon>Agaricomycetes</taxon>
        <taxon>Agaricomycetidae</taxon>
        <taxon>Agaricales</taxon>
        <taxon>Marasmiineae</taxon>
        <taxon>Mycenaceae</taxon>
        <taxon>Mycena</taxon>
    </lineage>
</organism>
<evidence type="ECO:0000313" key="3">
    <source>
        <dbReference type="Proteomes" id="UP001215598"/>
    </source>
</evidence>
<protein>
    <submittedName>
        <fullName evidence="2">Uncharacterized protein</fullName>
    </submittedName>
</protein>
<proteinExistence type="predicted"/>
<evidence type="ECO:0000256" key="1">
    <source>
        <dbReference type="SAM" id="SignalP"/>
    </source>
</evidence>
<comment type="caution">
    <text evidence="2">The sequence shown here is derived from an EMBL/GenBank/DDBJ whole genome shotgun (WGS) entry which is preliminary data.</text>
</comment>
<keyword evidence="3" id="KW-1185">Reference proteome</keyword>
<keyword evidence="1" id="KW-0732">Signal</keyword>
<evidence type="ECO:0000313" key="2">
    <source>
        <dbReference type="EMBL" id="KAJ7755802.1"/>
    </source>
</evidence>
<accession>A0AAD7NDL2</accession>
<gene>
    <name evidence="2" type="ORF">B0H16DRAFT_705461</name>
</gene>
<name>A0AAD7NDL2_9AGAR</name>
<dbReference type="Proteomes" id="UP001215598">
    <property type="component" value="Unassembled WGS sequence"/>
</dbReference>